<keyword evidence="4" id="KW-0493">Microtubule</keyword>
<comment type="similarity">
    <text evidence="2">Belongs to the TPX2 family.</text>
</comment>
<proteinExistence type="inferred from homology"/>
<keyword evidence="3" id="KW-0963">Cytoplasm</keyword>
<feature type="region of interest" description="Disordered" evidence="6">
    <location>
        <begin position="1"/>
        <end position="20"/>
    </location>
</feature>
<evidence type="ECO:0000256" key="1">
    <source>
        <dbReference type="ARBA" id="ARBA00004245"/>
    </source>
</evidence>
<evidence type="ECO:0000256" key="6">
    <source>
        <dbReference type="SAM" id="MobiDB-lite"/>
    </source>
</evidence>
<dbReference type="AlphaFoldDB" id="A0A834YFP3"/>
<reference evidence="8 9" key="1">
    <citation type="submission" date="2020-04" db="EMBL/GenBank/DDBJ databases">
        <title>Plant Genome Project.</title>
        <authorList>
            <person name="Zhang R.-G."/>
        </authorList>
    </citation>
    <scope>NUCLEOTIDE SEQUENCE [LARGE SCALE GENOMIC DNA]</scope>
    <source>
        <strain evidence="8">YNK0</strain>
        <tissue evidence="8">Leaf</tissue>
    </source>
</reference>
<accession>A0A834YFP3</accession>
<evidence type="ECO:0000259" key="7">
    <source>
        <dbReference type="Pfam" id="PF06886"/>
    </source>
</evidence>
<dbReference type="PANTHER" id="PTHR47286:SF2">
    <property type="entry name" value="F3I6.9 PROTEIN"/>
    <property type="match status" value="1"/>
</dbReference>
<name>A0A834YFP3_TETSI</name>
<feature type="region of interest" description="Disordered" evidence="6">
    <location>
        <begin position="370"/>
        <end position="424"/>
    </location>
</feature>
<keyword evidence="5" id="KW-0206">Cytoskeleton</keyword>
<evidence type="ECO:0000256" key="2">
    <source>
        <dbReference type="ARBA" id="ARBA00005885"/>
    </source>
</evidence>
<evidence type="ECO:0000313" key="9">
    <source>
        <dbReference type="Proteomes" id="UP000655225"/>
    </source>
</evidence>
<sequence>MGEPMDALKDENEMGEPAASDTVLEVSISFGRFENDILSWEKWSSFPQNKYLEEVGKCSTPGSVAKKKAYFEAHYKKIAARKAELLEQEKQMDADSLRSDDPSCGDLISNDCGTNTEFDLSNVERPTEVIELDTNSISVVCSTPVDEPNKDAAAVECEGSFGEEAKEELDSTPDSPKSKKPDSPKSNKQDVAVLAKEETLSAGSQDLMELPQKSDSGTENTSKVEDAEVNLPKKESQKRTPSNKEKNLVRTKKKTVSRTPNSPQISTPKTSKPTQASTVMSASRTSTKKGSYLSVPRSKNPSPVESKRSVPNSLHMSLSLGPTNSDSASVTTTRRSFIMEKMGDKEIVKRAFKTFQNSFNQLRYSTEENSSLPLQVPTKGREQNAAASMIPRIEKDGPLKADVVKQRSDKTAPSSSFGSRSDERAEKRREASIDLILFFPNIFFRVLKINADCNVSHPLTVPSTNLFQFFKKLEKSNAKEVEKTCLRSKSKEEKEAEIKRLRQSLNFKATPMPDFYRGPGISKNHVNKEVVKSEIHHRPESRK</sequence>
<dbReference type="InterPro" id="IPR027329">
    <property type="entry name" value="TPX2_C"/>
</dbReference>
<dbReference type="Proteomes" id="UP000655225">
    <property type="component" value="Unassembled WGS sequence"/>
</dbReference>
<feature type="compositionally biased region" description="Basic and acidic residues" evidence="6">
    <location>
        <begin position="1"/>
        <end position="12"/>
    </location>
</feature>
<dbReference type="EMBL" id="JABCRI010000023">
    <property type="protein sequence ID" value="KAF8378345.1"/>
    <property type="molecule type" value="Genomic_DNA"/>
</dbReference>
<feature type="region of interest" description="Disordered" evidence="6">
    <location>
        <begin position="143"/>
        <end position="331"/>
    </location>
</feature>
<dbReference type="GO" id="GO:0005874">
    <property type="term" value="C:microtubule"/>
    <property type="evidence" value="ECO:0007669"/>
    <property type="project" value="UniProtKB-KW"/>
</dbReference>
<comment type="subcellular location">
    <subcellularLocation>
        <location evidence="1">Cytoplasm</location>
        <location evidence="1">Cytoskeleton</location>
    </subcellularLocation>
</comment>
<organism evidence="8 9">
    <name type="scientific">Tetracentron sinense</name>
    <name type="common">Spur-leaf</name>
    <dbReference type="NCBI Taxonomy" id="13715"/>
    <lineage>
        <taxon>Eukaryota</taxon>
        <taxon>Viridiplantae</taxon>
        <taxon>Streptophyta</taxon>
        <taxon>Embryophyta</taxon>
        <taxon>Tracheophyta</taxon>
        <taxon>Spermatophyta</taxon>
        <taxon>Magnoliopsida</taxon>
        <taxon>Trochodendrales</taxon>
        <taxon>Trochodendraceae</taxon>
        <taxon>Tetracentron</taxon>
    </lineage>
</organism>
<evidence type="ECO:0000256" key="4">
    <source>
        <dbReference type="ARBA" id="ARBA00022701"/>
    </source>
</evidence>
<keyword evidence="9" id="KW-1185">Reference proteome</keyword>
<evidence type="ECO:0000256" key="3">
    <source>
        <dbReference type="ARBA" id="ARBA00022490"/>
    </source>
</evidence>
<dbReference type="OrthoDB" id="621651at2759"/>
<comment type="caution">
    <text evidence="8">The sequence shown here is derived from an EMBL/GenBank/DDBJ whole genome shotgun (WGS) entry which is preliminary data.</text>
</comment>
<feature type="compositionally biased region" description="Polar residues" evidence="6">
    <location>
        <begin position="297"/>
        <end position="331"/>
    </location>
</feature>
<dbReference type="PANTHER" id="PTHR47286">
    <property type="entry name" value="F3I6.9 PROTEIN"/>
    <property type="match status" value="1"/>
</dbReference>
<evidence type="ECO:0000256" key="5">
    <source>
        <dbReference type="ARBA" id="ARBA00023212"/>
    </source>
</evidence>
<feature type="compositionally biased region" description="Polar residues" evidence="6">
    <location>
        <begin position="257"/>
        <end position="289"/>
    </location>
</feature>
<feature type="compositionally biased region" description="Basic and acidic residues" evidence="6">
    <location>
        <begin position="176"/>
        <end position="188"/>
    </location>
</feature>
<gene>
    <name evidence="8" type="ORF">HHK36_029684</name>
</gene>
<evidence type="ECO:0000313" key="8">
    <source>
        <dbReference type="EMBL" id="KAF8378345.1"/>
    </source>
</evidence>
<feature type="compositionally biased region" description="Basic and acidic residues" evidence="6">
    <location>
        <begin position="222"/>
        <end position="248"/>
    </location>
</feature>
<protein>
    <recommendedName>
        <fullName evidence="7">TPX2 C-terminal domain-containing protein</fullName>
    </recommendedName>
</protein>
<feature type="domain" description="TPX2 C-terminal" evidence="7">
    <location>
        <begin position="468"/>
        <end position="519"/>
    </location>
</feature>
<dbReference type="Pfam" id="PF06886">
    <property type="entry name" value="TPX2"/>
    <property type="match status" value="1"/>
</dbReference>
<feature type="compositionally biased region" description="Basic and acidic residues" evidence="6">
    <location>
        <begin position="392"/>
        <end position="410"/>
    </location>
</feature>
<dbReference type="OMA" id="MGESIVD"/>